<dbReference type="RefSeq" id="WP_119322772.1">
    <property type="nucleotide sequence ID" value="NZ_AP025739.1"/>
</dbReference>
<reference evidence="1 2" key="1">
    <citation type="journal article" date="2019" name="Int. J. Syst. Evol. Microbiol.">
        <title>Capsulimonas corticalis gen. nov., sp. nov., an aerobic capsulated bacterium, of a novel bacterial order, Capsulimonadales ord. nov., of the class Armatimonadia of the phylum Armatimonadetes.</title>
        <authorList>
            <person name="Li J."/>
            <person name="Kudo C."/>
            <person name="Tonouchi A."/>
        </authorList>
    </citation>
    <scope>NUCLEOTIDE SEQUENCE [LARGE SCALE GENOMIC DNA]</scope>
    <source>
        <strain evidence="1 2">AX-7</strain>
    </source>
</reference>
<evidence type="ECO:0000313" key="2">
    <source>
        <dbReference type="Proteomes" id="UP000287394"/>
    </source>
</evidence>
<dbReference type="KEGG" id="ccot:CCAX7_59540"/>
<name>A0A402CZM6_9BACT</name>
<sequence>MIRKAHFWGGVPSAEWLSKAVLLYDKVLVEPAAEIRAQLNDPTFHRDSRDELMKNLEFQEFIESLGGVTEPYMSTLLSGVTREQAQATSSDPDAGFLGAIIHTLKKVEEFHPEIDFYGHVWNMQTEGTIMSAVETFVPAHPEKLSRTQIVDFRGENELRRARFMSVADELIASFGAARDVEELTRVLRLTEKTVAEEYQNLEVMMRKAKIEYVGKAMGLSWAPPAVATALASLLAITPIAPLAAISSLSLVAAQVLQARDEVEVSLRQSPWSYLWELKRL</sequence>
<keyword evidence="2" id="KW-1185">Reference proteome</keyword>
<protein>
    <submittedName>
        <fullName evidence="1">Uncharacterized protein</fullName>
    </submittedName>
</protein>
<gene>
    <name evidence="1" type="ORF">CCAX7_59540</name>
</gene>
<dbReference type="Proteomes" id="UP000287394">
    <property type="component" value="Chromosome"/>
</dbReference>
<dbReference type="EMBL" id="AP025739">
    <property type="protein sequence ID" value="BDI33903.1"/>
    <property type="molecule type" value="Genomic_DNA"/>
</dbReference>
<accession>A0A402CZM6</accession>
<dbReference type="AlphaFoldDB" id="A0A402CZM6"/>
<evidence type="ECO:0000313" key="1">
    <source>
        <dbReference type="EMBL" id="BDI33903.1"/>
    </source>
</evidence>
<organism evidence="1 2">
    <name type="scientific">Capsulimonas corticalis</name>
    <dbReference type="NCBI Taxonomy" id="2219043"/>
    <lineage>
        <taxon>Bacteria</taxon>
        <taxon>Bacillati</taxon>
        <taxon>Armatimonadota</taxon>
        <taxon>Armatimonadia</taxon>
        <taxon>Capsulimonadales</taxon>
        <taxon>Capsulimonadaceae</taxon>
        <taxon>Capsulimonas</taxon>
    </lineage>
</organism>
<proteinExistence type="predicted"/>